<dbReference type="STRING" id="36022.A0A1V2KZM4"/>
<dbReference type="GO" id="GO:0001671">
    <property type="term" value="F:ATPase activator activity"/>
    <property type="evidence" value="ECO:0007669"/>
    <property type="project" value="UniProtKB-ARBA"/>
</dbReference>
<evidence type="ECO:0000256" key="3">
    <source>
        <dbReference type="ARBA" id="ARBA00023010"/>
    </source>
</evidence>
<dbReference type="InterPro" id="IPR036869">
    <property type="entry name" value="J_dom_sf"/>
</dbReference>
<dbReference type="PROSITE" id="PS50076">
    <property type="entry name" value="DNAJ_2"/>
    <property type="match status" value="1"/>
</dbReference>
<dbReference type="OMA" id="KLMVMNH"/>
<proteinExistence type="predicted"/>
<dbReference type="FunFam" id="1.10.287.110:FF:000001">
    <property type="entry name" value="Import inner membrane translocase subunit tim14"/>
    <property type="match status" value="1"/>
</dbReference>
<evidence type="ECO:0000256" key="6">
    <source>
        <dbReference type="ARBA" id="ARBA00023186"/>
    </source>
</evidence>
<name>A0A1V2KZM4_CYBFA</name>
<feature type="domain" description="J" evidence="8">
    <location>
        <begin position="126"/>
        <end position="186"/>
    </location>
</feature>
<keyword evidence="4" id="KW-0496">Mitochondrion</keyword>
<organism evidence="9 10">
    <name type="scientific">Cyberlindnera fabianii</name>
    <name type="common">Yeast</name>
    <name type="synonym">Hansenula fabianii</name>
    <dbReference type="NCBI Taxonomy" id="36022"/>
    <lineage>
        <taxon>Eukaryota</taxon>
        <taxon>Fungi</taxon>
        <taxon>Dikarya</taxon>
        <taxon>Ascomycota</taxon>
        <taxon>Saccharomycotina</taxon>
        <taxon>Saccharomycetes</taxon>
        <taxon>Phaffomycetales</taxon>
        <taxon>Phaffomycetaceae</taxon>
        <taxon>Cyberlindnera</taxon>
    </lineage>
</organism>
<keyword evidence="6" id="KW-0143">Chaperone</keyword>
<feature type="non-terminal residue" evidence="9">
    <location>
        <position position="186"/>
    </location>
</feature>
<comment type="caution">
    <text evidence="9">The sequence shown here is derived from an EMBL/GenBank/DDBJ whole genome shotgun (WGS) entry which is preliminary data.</text>
</comment>
<evidence type="ECO:0000256" key="2">
    <source>
        <dbReference type="ARBA" id="ARBA00022792"/>
    </source>
</evidence>
<keyword evidence="3" id="KW-0811">Translocation</keyword>
<sequence>MNTRTPSISSRLILFPEEPIMGHFSISFLDDYASDLSYFPYPSINRMVLPIIIGVGVTAAAITLQIKSAIQATIKFQKLSRVRIAQLNGLKIPTESHMHNIHIDESLRERFRRFPGGFDNKMTEREALSVLGITPDHIMKLTKEELKMKHRKLMMSNHPDRGGSAYLAMKINEARDILEKSYMFKR</sequence>
<keyword evidence="7" id="KW-0812">Transmembrane</keyword>
<evidence type="ECO:0000259" key="8">
    <source>
        <dbReference type="PROSITE" id="PS50076"/>
    </source>
</evidence>
<comment type="subcellular location">
    <subcellularLocation>
        <location evidence="1">Mitochondrion inner membrane</location>
    </subcellularLocation>
</comment>
<dbReference type="PANTHER" id="PTHR12763">
    <property type="match status" value="1"/>
</dbReference>
<keyword evidence="7" id="KW-1133">Transmembrane helix</keyword>
<dbReference type="SUPFAM" id="SSF46565">
    <property type="entry name" value="Chaperone J-domain"/>
    <property type="match status" value="1"/>
</dbReference>
<protein>
    <submittedName>
        <fullName evidence="9">Mitochondrial DnaJ 2</fullName>
    </submittedName>
</protein>
<dbReference type="VEuPathDB" id="FungiDB:BON22_5047"/>
<evidence type="ECO:0000256" key="1">
    <source>
        <dbReference type="ARBA" id="ARBA00004273"/>
    </source>
</evidence>
<keyword evidence="3" id="KW-0653">Protein transport</keyword>
<reference evidence="10" key="1">
    <citation type="journal article" date="2017" name="Genome Announc.">
        <title>Genome sequences of Cyberlindnera fabianii 65, Pichia kudriavzevii 129, and Saccharomyces cerevisiae 131 isolated from fermented masau fruits in Zimbabwe.</title>
        <authorList>
            <person name="van Rijswijck I.M.H."/>
            <person name="Derks M.F.L."/>
            <person name="Abee T."/>
            <person name="de Ridder D."/>
            <person name="Smid E.J."/>
        </authorList>
    </citation>
    <scope>NUCLEOTIDE SEQUENCE [LARGE SCALE GENOMIC DNA]</scope>
    <source>
        <strain evidence="10">65</strain>
    </source>
</reference>
<evidence type="ECO:0000313" key="10">
    <source>
        <dbReference type="Proteomes" id="UP000189513"/>
    </source>
</evidence>
<dbReference type="GO" id="GO:0030150">
    <property type="term" value="P:protein import into mitochondrial matrix"/>
    <property type="evidence" value="ECO:0007669"/>
    <property type="project" value="TreeGrafter"/>
</dbReference>
<dbReference type="InterPro" id="IPR001623">
    <property type="entry name" value="DnaJ_domain"/>
</dbReference>
<keyword evidence="2" id="KW-0999">Mitochondrion inner membrane</keyword>
<dbReference type="GO" id="GO:0001405">
    <property type="term" value="C:PAM complex, Tim23 associated import motor"/>
    <property type="evidence" value="ECO:0007669"/>
    <property type="project" value="TreeGrafter"/>
</dbReference>
<dbReference type="AlphaFoldDB" id="A0A1V2KZM4"/>
<feature type="transmembrane region" description="Helical" evidence="7">
    <location>
        <begin position="47"/>
        <end position="66"/>
    </location>
</feature>
<dbReference type="SMART" id="SM00271">
    <property type="entry name" value="DnaJ"/>
    <property type="match status" value="1"/>
</dbReference>
<dbReference type="EMBL" id="MPUK01000013">
    <property type="protein sequence ID" value="ONH65102.1"/>
    <property type="molecule type" value="Genomic_DNA"/>
</dbReference>
<gene>
    <name evidence="9" type="ORF">BON22_5047</name>
</gene>
<dbReference type="Proteomes" id="UP000189513">
    <property type="component" value="Unassembled WGS sequence"/>
</dbReference>
<dbReference type="PANTHER" id="PTHR12763:SF29">
    <property type="entry name" value="MITOCHONDRIAL DNAJ HOMOLOG 2"/>
    <property type="match status" value="1"/>
</dbReference>
<keyword evidence="5 7" id="KW-0472">Membrane</keyword>
<evidence type="ECO:0000256" key="7">
    <source>
        <dbReference type="SAM" id="Phobius"/>
    </source>
</evidence>
<evidence type="ECO:0000256" key="4">
    <source>
        <dbReference type="ARBA" id="ARBA00023128"/>
    </source>
</evidence>
<accession>A0A1V2KZM4</accession>
<keyword evidence="10" id="KW-1185">Reference proteome</keyword>
<dbReference type="Gene3D" id="1.10.287.110">
    <property type="entry name" value="DnaJ domain"/>
    <property type="match status" value="1"/>
</dbReference>
<keyword evidence="3" id="KW-0813">Transport</keyword>
<evidence type="ECO:0000256" key="5">
    <source>
        <dbReference type="ARBA" id="ARBA00023136"/>
    </source>
</evidence>
<evidence type="ECO:0000313" key="9">
    <source>
        <dbReference type="EMBL" id="ONH65102.1"/>
    </source>
</evidence>
<dbReference type="CDD" id="cd06257">
    <property type="entry name" value="DnaJ"/>
    <property type="match status" value="1"/>
</dbReference>